<dbReference type="AlphaFoldDB" id="A0A919SV58"/>
<dbReference type="RefSeq" id="WP_246595752.1">
    <property type="nucleotide sequence ID" value="NZ_BAABEA010000045.1"/>
</dbReference>
<sequence>MSRRVLRREGSLADRIEQRAAARDLAQAQAIYDREQRALRRQTERLLGPVAVGRGGAYGKAAGRVFWQLQLPPLTTTSAQLCSVYPFVSDPGLPVDGPLIGLEVYSRSAFTFSLHELYRAKVITAPNMVVTGEIGTAKSSLLKTLAFRGVPFGQKFYITDVKGEYEQLAALAGIKPVRIGPGLGVIMNPLAGIRRYPHQTEEQWRQLQRSRRLLLLEGLLEIQLGGPLHEAERSLVEYAVDAVTREQDASADRMATPTLSVVLAAMGKPELWVHRLDGLHYPVTVFVDDSRRVRLALERLISGALGGVFDGPVESNARLDFTQPGAILDLRTIRASDQMTAMAMTCAQSWLETELSAPDAPPRVCFYDEFALIARHLPLIRRMREQLKLARALGIANVLAFHRFSDLAASGSADSEQVRIARGLIEDSGVRVSYRQATGSLDQAREFLGTSDVETDLLRYLRQGVGLWKIGTRSFVVKHQLSQAETAMVHTDSRMEADELAEPVNGADYDARLEAVTDGTSA</sequence>
<gene>
    <name evidence="1" type="ORF">Aau02nite_76790</name>
</gene>
<organism evidence="1 2">
    <name type="scientific">Actinoplanes auranticolor</name>
    <dbReference type="NCBI Taxonomy" id="47988"/>
    <lineage>
        <taxon>Bacteria</taxon>
        <taxon>Bacillati</taxon>
        <taxon>Actinomycetota</taxon>
        <taxon>Actinomycetes</taxon>
        <taxon>Micromonosporales</taxon>
        <taxon>Micromonosporaceae</taxon>
        <taxon>Actinoplanes</taxon>
    </lineage>
</organism>
<dbReference type="SUPFAM" id="SSF52540">
    <property type="entry name" value="P-loop containing nucleoside triphosphate hydrolases"/>
    <property type="match status" value="1"/>
</dbReference>
<dbReference type="InterPro" id="IPR027417">
    <property type="entry name" value="P-loop_NTPase"/>
</dbReference>
<dbReference type="EMBL" id="BOQL01000067">
    <property type="protein sequence ID" value="GIM77613.1"/>
    <property type="molecule type" value="Genomic_DNA"/>
</dbReference>
<evidence type="ECO:0000313" key="2">
    <source>
        <dbReference type="Proteomes" id="UP000681340"/>
    </source>
</evidence>
<reference evidence="1" key="1">
    <citation type="submission" date="2021-03" db="EMBL/GenBank/DDBJ databases">
        <title>Whole genome shotgun sequence of Actinoplanes auranticolor NBRC 12245.</title>
        <authorList>
            <person name="Komaki H."/>
            <person name="Tamura T."/>
        </authorList>
    </citation>
    <scope>NUCLEOTIDE SEQUENCE</scope>
    <source>
        <strain evidence="1">NBRC 12245</strain>
    </source>
</reference>
<proteinExistence type="predicted"/>
<comment type="caution">
    <text evidence="1">The sequence shown here is derived from an EMBL/GenBank/DDBJ whole genome shotgun (WGS) entry which is preliminary data.</text>
</comment>
<keyword evidence="2" id="KW-1185">Reference proteome</keyword>
<protein>
    <submittedName>
        <fullName evidence="1">ATP/GTP-binding protein</fullName>
    </submittedName>
</protein>
<evidence type="ECO:0000313" key="1">
    <source>
        <dbReference type="EMBL" id="GIM77613.1"/>
    </source>
</evidence>
<name>A0A919SV58_9ACTN</name>
<accession>A0A919SV58</accession>
<dbReference type="Proteomes" id="UP000681340">
    <property type="component" value="Unassembled WGS sequence"/>
</dbReference>
<dbReference type="Gene3D" id="3.40.50.300">
    <property type="entry name" value="P-loop containing nucleotide triphosphate hydrolases"/>
    <property type="match status" value="2"/>
</dbReference>